<reference evidence="4 5" key="1">
    <citation type="submission" date="2019-02" db="EMBL/GenBank/DDBJ databases">
        <title>Deep-cultivation of Planctomycetes and their phenomic and genomic characterization uncovers novel biology.</title>
        <authorList>
            <person name="Wiegand S."/>
            <person name="Jogler M."/>
            <person name="Boedeker C."/>
            <person name="Pinto D."/>
            <person name="Vollmers J."/>
            <person name="Rivas-Marin E."/>
            <person name="Kohn T."/>
            <person name="Peeters S.H."/>
            <person name="Heuer A."/>
            <person name="Rast P."/>
            <person name="Oberbeckmann S."/>
            <person name="Bunk B."/>
            <person name="Jeske O."/>
            <person name="Meyerdierks A."/>
            <person name="Storesund J.E."/>
            <person name="Kallscheuer N."/>
            <person name="Luecker S."/>
            <person name="Lage O.M."/>
            <person name="Pohl T."/>
            <person name="Merkel B.J."/>
            <person name="Hornburger P."/>
            <person name="Mueller R.-W."/>
            <person name="Bruemmer F."/>
            <person name="Labrenz M."/>
            <person name="Spormann A.M."/>
            <person name="Op Den Camp H."/>
            <person name="Overmann J."/>
            <person name="Amann R."/>
            <person name="Jetten M.S.M."/>
            <person name="Mascher T."/>
            <person name="Medema M.H."/>
            <person name="Devos D.P."/>
            <person name="Kaster A.-K."/>
            <person name="Ovreas L."/>
            <person name="Rohde M."/>
            <person name="Galperin M.Y."/>
            <person name="Jogler C."/>
        </authorList>
    </citation>
    <scope>NUCLEOTIDE SEQUENCE [LARGE SCALE GENOMIC DNA]</scope>
    <source>
        <strain evidence="4 5">KOR42</strain>
    </source>
</reference>
<evidence type="ECO:0000256" key="2">
    <source>
        <dbReference type="SAM" id="MobiDB-lite"/>
    </source>
</evidence>
<comment type="caution">
    <text evidence="4">The sequence shown here is derived from an EMBL/GenBank/DDBJ whole genome shotgun (WGS) entry which is preliminary data.</text>
</comment>
<feature type="region of interest" description="Disordered" evidence="2">
    <location>
        <begin position="1171"/>
        <end position="1193"/>
    </location>
</feature>
<organism evidence="4 5">
    <name type="scientific">Thalassoglobus neptunius</name>
    <dbReference type="NCBI Taxonomy" id="1938619"/>
    <lineage>
        <taxon>Bacteria</taxon>
        <taxon>Pseudomonadati</taxon>
        <taxon>Planctomycetota</taxon>
        <taxon>Planctomycetia</taxon>
        <taxon>Planctomycetales</taxon>
        <taxon>Planctomycetaceae</taxon>
        <taxon>Thalassoglobus</taxon>
    </lineage>
</organism>
<feature type="region of interest" description="Disordered" evidence="2">
    <location>
        <begin position="2419"/>
        <end position="2479"/>
    </location>
</feature>
<dbReference type="Proteomes" id="UP000317243">
    <property type="component" value="Unassembled WGS sequence"/>
</dbReference>
<keyword evidence="3" id="KW-0812">Transmembrane</keyword>
<evidence type="ECO:0000313" key="5">
    <source>
        <dbReference type="Proteomes" id="UP000317243"/>
    </source>
</evidence>
<keyword evidence="3" id="KW-1133">Transmembrane helix</keyword>
<keyword evidence="5" id="KW-1185">Reference proteome</keyword>
<feature type="transmembrane region" description="Helical" evidence="3">
    <location>
        <begin position="990"/>
        <end position="1010"/>
    </location>
</feature>
<keyword evidence="1" id="KW-0175">Coiled coil</keyword>
<feature type="compositionally biased region" description="Gly residues" evidence="2">
    <location>
        <begin position="2467"/>
        <end position="2478"/>
    </location>
</feature>
<feature type="coiled-coil region" evidence="1">
    <location>
        <begin position="2274"/>
        <end position="2360"/>
    </location>
</feature>
<feature type="transmembrane region" description="Helical" evidence="3">
    <location>
        <begin position="1031"/>
        <end position="1050"/>
    </location>
</feature>
<protein>
    <submittedName>
        <fullName evidence="4">Uncharacterized protein</fullName>
    </submittedName>
</protein>
<feature type="transmembrane region" description="Helical" evidence="3">
    <location>
        <begin position="1248"/>
        <end position="1264"/>
    </location>
</feature>
<feature type="transmembrane region" description="Helical" evidence="3">
    <location>
        <begin position="2636"/>
        <end position="2655"/>
    </location>
</feature>
<gene>
    <name evidence="4" type="ORF">KOR42_03150</name>
</gene>
<name>A0A5C5X2X6_9PLAN</name>
<dbReference type="OrthoDB" id="218681at2"/>
<evidence type="ECO:0000313" key="4">
    <source>
        <dbReference type="EMBL" id="TWT56959.1"/>
    </source>
</evidence>
<keyword evidence="3" id="KW-0472">Membrane</keyword>
<sequence length="2688" mass="295260">MSFQFFHDASRSMIRPLKLRFNNLAMMMLGVLVASSLSQSLFAQPDSKSNFTGQQLDEIKRIYVPQEELSSILRHDKQGVVMSEDEFEELVKSAKEDNQFDESAPRGHVVSNADYSVQIDEHRLVGEVVITLRTFDRKWMESRLNITGWNIEKATIDDGPATIARDGDQQNTLRVFVDEPGEHVLKLSVSSPLQSAGSDQAVKVSLVEASSGVFQLSLPAGIRLELDQSSVDRPTSLEEPATYSIPIGGQQELSMTITDRQKETRGEVLTFANTAMAIRLFPSELSWSAQTELQVFGQEIEKLVCSVPNTLEITGIDSNGLESWELSDDPDDASQTRITLNYRQGISSRRTLNFRGIQSFQPSQPWTAPTLKISGLTSHSGSVTVDYPSSLRLQVLQAAGVRAAEAEALPSPPVNGEISRVEYLVWDESFTLQFLTNLKQQEVQAAMTNVLDVGTSELKLFTSVSLETKVVPLFDVRLLIPSDWEVEMVQVNGADSDWNTVSNQAGINEIRIPLATPLAPGETRDVLMQSRRVPDGWPLRTQLQRISIPEIRLPQAAMVEALYGMTASDELTLTPQDVTGLDPAGQSDLQVLNEKVAVLNKSVKLGFTYQDTTFEGELEIERKPKNVTVETLTFFRVDDEQIFTRLEAVLLLSGGGVQELTIQVSESAGDSLRFSLAPDIKIQRQQQAVFPNAGRLVEQIPGEVADGFRTWTLRFDRFLKGQYRLSTDVILPRDSEVTPFQPAQMLFPDFSIVSGHVAVEGGLEEFVRVEAVDQAGQPLVVVDPVDFPAALYHPDERVIAGFQYVHPGWNLTVTQDEFERSAVPTVVGHVAQLESVISKAGQFQHQVTWTFTAVGAQSLVVVPQTGAELWSMLIDGVPVEVRRSRHGVEVPVSNLDPLKKHQLRVLYSTNSQSLATIGELSAVAPTIAVLDGSGELQPVEILKQDWVLHLPHETMVIGSEGDFLPKEQIAQAGLFHEFRSLLRLPRASDAVGKGIALLVTGLILLLIGWWRVRWQRHSAKKEPAGFSMWRTLVLLGVLICVISPLLYFSLLSRPAREASVASTYFATSDAEFIEPSAAEGIVQFESEEAEAEMKAGQPASGGAEFGRDNLLGLSDMDMDGAEQMFDYAGGYRQNDFVQPQGLPPTAPPSDQPVPATIIQQPNQSLAVQAIPEEESASQSNFGEAEVRERSRARAQRGRFSTGGLLSMTFQLEVPEDSRTERFTYQGNGTAASDVDLRVRFANRTTGRVLVWSVALGIALLGWWLRRTQPATRAFWIFLTLVVPVALIEVVPMLWELLLEGVVWGGLLSMAGWVLRGIVQWCWNLRVPLTKQAAGLIVAAAVVFAGNSTFAQDGATVASEQSGPAVIIPYSDISDVKNADRVFVSHALYKQLWESANAPNAVSEDGPIDSTVSEATYFATLNDSGDDPKISIQARWVVSVLTDQPILVKLPIQGVAISSISIDGEPAPVLAGWDQSTEVRLLGRGIHIVDGTLVSPAAVNGLVGQFQLKLSPVGAANLIFELPEAEGETRVQVDGQQRSYRRTTEDDKTRIEIACDRGGTRSITWFPESQIDGQDRTVQVETAIAASFRDVGFDVSHSFRVRVRQGTLNEISFSLPEGVAVRDVGGNDLGGWDMIDATDDEGAQLRVFFRRGITADTNLFVDLFKKQEVDESGTTVTLPTLAPLGVLRETVQLAVFVPDHLKVRVDSVEGLLQTDVSRFSPVVAPRETSGTLQLAYRTSVRPFDLQLTIRRQEADSKTTIEYGVHIARRRTLVATRIVWTLTGAPQRRLDIEIPEDYLPMSVICAESSDWYVHQSNGRRMLTIEFPQPRVGTVEAGIEGHLPKSPGQTRLEVLLPRPAGINSQSATLGIWLDEGYQASMAQPGGWRSIRPGELSGSYRNLDPDPVQFAFSTMVTNPENVILQIRAATAKLTGDSVTLIAVGEATIDYGMTLRWNISQAAADQFVFTTPSWLQNVEMNGPTIRQITSEELEDGRTRWTVSLIDPVIDQYMLTIVATNPHPDDLIVRTPRIVFESLKPGGEYERLTVQQQFAFLVNLSHDQLVAEDLDQFELVPAGRLPFRIHDNLLKQAVEITQVRDDKIPTWKIQRMDGTGAAKAVVLGAHLETVLELDRSWRMQANYAVRNRGRQFLALDIPEGSRILSVFVRNKPSRTVTTDLDGRTIHLIALPQTSAVDLAFDVRVLLAGRLPGTNADDFDVMGESLSLPAPKVLSQKESEEFGMPVTQTLWTVHLPDELKARVMSAVKDTNLTPHAEDAWLAAEKQTLDRLQADISEMSRIVSDQQVSRSRRVQAQNNLKTLSLTLEQVNDNYLANSSSGSDQVELLEELIRDNQFLQKEVEKASQGDISVTPLDAGFGNNRDFIIVNNGELLANNSANGIVFSDESKTQNFNFLQIEGEELNRKKFDDTAQESASRSRLKSRLSSQQLIVSGSGRMSGMGLASPGSSEESQPRGGGVGGGGFGVSGLTDNLQSEIELQQQDAQRHYQDALGRTRRYDLGYAGGESVQQQPSDSLTFDTNSLSAFGAIAEEAPGQFGDASGLAVPAATQPWTSVGGLSVEMGLPKHRQTISFSKPGGSPVLTLSVQPAESNRFLWGVGWCFGVLIFGMWLFKKVRDAIADDRATQFLSSLAMILGALALLFLPGDFEAVGFIMFVVAGIVKIVVWRPAATQSPTA</sequence>
<feature type="transmembrane region" description="Helical" evidence="3">
    <location>
        <begin position="2661"/>
        <end position="2678"/>
    </location>
</feature>
<proteinExistence type="predicted"/>
<evidence type="ECO:0000256" key="1">
    <source>
        <dbReference type="SAM" id="Coils"/>
    </source>
</evidence>
<evidence type="ECO:0000256" key="3">
    <source>
        <dbReference type="SAM" id="Phobius"/>
    </source>
</evidence>
<feature type="transmembrane region" description="Helical" evidence="3">
    <location>
        <begin position="2606"/>
        <end position="2624"/>
    </location>
</feature>
<feature type="transmembrane region" description="Helical" evidence="3">
    <location>
        <begin position="1273"/>
        <end position="1294"/>
    </location>
</feature>
<dbReference type="EMBL" id="SIHI01000001">
    <property type="protein sequence ID" value="TWT56959.1"/>
    <property type="molecule type" value="Genomic_DNA"/>
</dbReference>
<accession>A0A5C5X2X6</accession>
<dbReference type="RefSeq" id="WP_146506853.1">
    <property type="nucleotide sequence ID" value="NZ_SIHI01000001.1"/>
</dbReference>